<feature type="region of interest" description="Disordered" evidence="5">
    <location>
        <begin position="393"/>
        <end position="452"/>
    </location>
</feature>
<proteinExistence type="predicted"/>
<evidence type="ECO:0000313" key="7">
    <source>
        <dbReference type="EMBL" id="UJO12164.1"/>
    </source>
</evidence>
<feature type="domain" description="C3H1-type" evidence="6">
    <location>
        <begin position="308"/>
        <end position="334"/>
    </location>
</feature>
<reference evidence="7" key="2">
    <citation type="journal article" date="2022" name="Microb. Genom.">
        <title>A chromosome-scale genome assembly of the tomato pathogen Cladosporium fulvum reveals a compartmentalized genome architecture and the presence of a dispensable chromosome.</title>
        <authorList>
            <person name="Zaccaron A.Z."/>
            <person name="Chen L.H."/>
            <person name="Samaras A."/>
            <person name="Stergiopoulos I."/>
        </authorList>
    </citation>
    <scope>NUCLEOTIDE SEQUENCE</scope>
    <source>
        <strain evidence="7">Race5_Kim</strain>
    </source>
</reference>
<dbReference type="AlphaFoldDB" id="A0A9Q8P3T9"/>
<feature type="domain" description="C3H1-type" evidence="6">
    <location>
        <begin position="279"/>
        <end position="307"/>
    </location>
</feature>
<dbReference type="RefSeq" id="XP_047756530.1">
    <property type="nucleotide sequence ID" value="XM_047900434.1"/>
</dbReference>
<evidence type="ECO:0000313" key="8">
    <source>
        <dbReference type="Proteomes" id="UP000756132"/>
    </source>
</evidence>
<evidence type="ECO:0000256" key="4">
    <source>
        <dbReference type="PROSITE-ProRule" id="PRU00723"/>
    </source>
</evidence>
<evidence type="ECO:0000256" key="1">
    <source>
        <dbReference type="ARBA" id="ARBA00022723"/>
    </source>
</evidence>
<gene>
    <name evidence="7" type="ORF">CLAFUR5_01286</name>
</gene>
<keyword evidence="8" id="KW-1185">Reference proteome</keyword>
<dbReference type="OrthoDB" id="410307at2759"/>
<dbReference type="SMART" id="SM00356">
    <property type="entry name" value="ZnF_C3H1"/>
    <property type="match status" value="4"/>
</dbReference>
<feature type="compositionally biased region" description="Polar residues" evidence="5">
    <location>
        <begin position="102"/>
        <end position="117"/>
    </location>
</feature>
<keyword evidence="2 4" id="KW-0863">Zinc-finger</keyword>
<evidence type="ECO:0000259" key="6">
    <source>
        <dbReference type="PROSITE" id="PS50103"/>
    </source>
</evidence>
<dbReference type="SUPFAM" id="SSF90229">
    <property type="entry name" value="CCCH zinc finger"/>
    <property type="match status" value="1"/>
</dbReference>
<name>A0A9Q8P3T9_PASFU</name>
<feature type="region of interest" description="Disordered" evidence="5">
    <location>
        <begin position="204"/>
        <end position="226"/>
    </location>
</feature>
<feature type="zinc finger region" description="C3H1-type" evidence="4">
    <location>
        <begin position="336"/>
        <end position="364"/>
    </location>
</feature>
<reference evidence="7" key="1">
    <citation type="submission" date="2021-12" db="EMBL/GenBank/DDBJ databases">
        <authorList>
            <person name="Zaccaron A."/>
            <person name="Stergiopoulos I."/>
        </authorList>
    </citation>
    <scope>NUCLEOTIDE SEQUENCE</scope>
    <source>
        <strain evidence="7">Race5_Kim</strain>
    </source>
</reference>
<accession>A0A9Q8P3T9</accession>
<dbReference type="GeneID" id="71981164"/>
<organism evidence="7 8">
    <name type="scientific">Passalora fulva</name>
    <name type="common">Tomato leaf mold</name>
    <name type="synonym">Cladosporium fulvum</name>
    <dbReference type="NCBI Taxonomy" id="5499"/>
    <lineage>
        <taxon>Eukaryota</taxon>
        <taxon>Fungi</taxon>
        <taxon>Dikarya</taxon>
        <taxon>Ascomycota</taxon>
        <taxon>Pezizomycotina</taxon>
        <taxon>Dothideomycetes</taxon>
        <taxon>Dothideomycetidae</taxon>
        <taxon>Mycosphaerellales</taxon>
        <taxon>Mycosphaerellaceae</taxon>
        <taxon>Fulvia</taxon>
    </lineage>
</organism>
<evidence type="ECO:0000256" key="2">
    <source>
        <dbReference type="ARBA" id="ARBA00022771"/>
    </source>
</evidence>
<dbReference type="GO" id="GO:0005634">
    <property type="term" value="C:nucleus"/>
    <property type="evidence" value="ECO:0007669"/>
    <property type="project" value="TreeGrafter"/>
</dbReference>
<feature type="compositionally biased region" description="Polar residues" evidence="5">
    <location>
        <begin position="442"/>
        <end position="452"/>
    </location>
</feature>
<dbReference type="InterPro" id="IPR000571">
    <property type="entry name" value="Znf_CCCH"/>
</dbReference>
<dbReference type="InterPro" id="IPR036855">
    <property type="entry name" value="Znf_CCCH_sf"/>
</dbReference>
<feature type="zinc finger region" description="C3H1-type" evidence="4">
    <location>
        <begin position="308"/>
        <end position="334"/>
    </location>
</feature>
<dbReference type="EMBL" id="CP090163">
    <property type="protein sequence ID" value="UJO12164.1"/>
    <property type="molecule type" value="Genomic_DNA"/>
</dbReference>
<protein>
    <submittedName>
        <fullName evidence="7">Zinc finger CCCH domain-containing protein</fullName>
    </submittedName>
</protein>
<feature type="domain" description="C3H1-type" evidence="6">
    <location>
        <begin position="336"/>
        <end position="364"/>
    </location>
</feature>
<dbReference type="PANTHER" id="PTHR46156:SF1">
    <property type="entry name" value="ZINC FINGER CCCH DOMAIN-CONTAINING PROTEIN 3"/>
    <property type="match status" value="1"/>
</dbReference>
<dbReference type="Proteomes" id="UP000756132">
    <property type="component" value="Chromosome 1"/>
</dbReference>
<feature type="compositionally biased region" description="Basic and acidic residues" evidence="5">
    <location>
        <begin position="133"/>
        <end position="142"/>
    </location>
</feature>
<evidence type="ECO:0000256" key="5">
    <source>
        <dbReference type="SAM" id="MobiDB-lite"/>
    </source>
</evidence>
<dbReference type="GO" id="GO:0008270">
    <property type="term" value="F:zinc ion binding"/>
    <property type="evidence" value="ECO:0007669"/>
    <property type="project" value="UniProtKB-KW"/>
</dbReference>
<dbReference type="Gene3D" id="4.10.1000.10">
    <property type="entry name" value="Zinc finger, CCCH-type"/>
    <property type="match status" value="1"/>
</dbReference>
<feature type="region of interest" description="Disordered" evidence="5">
    <location>
        <begin position="75"/>
        <end position="142"/>
    </location>
</feature>
<dbReference type="PROSITE" id="PS50103">
    <property type="entry name" value="ZF_C3H1"/>
    <property type="match status" value="3"/>
</dbReference>
<feature type="compositionally biased region" description="Acidic residues" evidence="5">
    <location>
        <begin position="407"/>
        <end position="427"/>
    </location>
</feature>
<feature type="zinc finger region" description="C3H1-type" evidence="4">
    <location>
        <begin position="279"/>
        <end position="307"/>
    </location>
</feature>
<feature type="region of interest" description="Disordered" evidence="5">
    <location>
        <begin position="36"/>
        <end position="55"/>
    </location>
</feature>
<feature type="compositionally biased region" description="Basic and acidic residues" evidence="5">
    <location>
        <begin position="208"/>
        <end position="220"/>
    </location>
</feature>
<dbReference type="KEGG" id="ffu:CLAFUR5_01286"/>
<keyword evidence="1 4" id="KW-0479">Metal-binding</keyword>
<keyword evidence="3 4" id="KW-0862">Zinc</keyword>
<sequence length="452" mass="50855">MNEEQIQAKIAALASQINQAKQRQQQIALAANTTYYTHPSRPSHHAREASHWTPYGRGGRAGYRAGFQNRSLVVGSRTGNPVADDARDDSGSDSSAFVSNRRAGTNSIMTKDTFQRQQRQKADYQEPHPPAPKRQDYKDTARDTKLSRTLIIDNIKFEINHDGSKLVRVSDPTTVDLETPKKWEQGPVTFLRSKHGNLIKATTPSQRYRQEHGTYPHGHDSPLTFSRPTPKKQCAKFTRYGTYSNQHICPGHAKAEKPRIQLARRTCLHGLACRYSHDPAKVAYCKDLLQHGKCPSEDACDMSHDKTYHRVPACTFFLRGNCTNSACRYVHVDVHPSPTRVCDAFARLGYCAKGTDCDKRHVFECPAYAEKRYCADHEKGICQLPHMEHAGTLRRAARRQAKMASDDASDLSSDEEDNNAGSEDNDHDSDIIMGSDDDSHELTQQQDYVPFV</sequence>
<dbReference type="PANTHER" id="PTHR46156">
    <property type="entry name" value="CCCH ZINGC FINGER"/>
    <property type="match status" value="1"/>
</dbReference>
<evidence type="ECO:0000256" key="3">
    <source>
        <dbReference type="ARBA" id="ARBA00022833"/>
    </source>
</evidence>